<gene>
    <name evidence="1" type="ORF">METZ01_LOCUS154591</name>
</gene>
<organism evidence="1">
    <name type="scientific">marine metagenome</name>
    <dbReference type="NCBI Taxonomy" id="408172"/>
    <lineage>
        <taxon>unclassified sequences</taxon>
        <taxon>metagenomes</taxon>
        <taxon>ecological metagenomes</taxon>
    </lineage>
</organism>
<dbReference type="EMBL" id="UINC01025689">
    <property type="protein sequence ID" value="SVB01737.1"/>
    <property type="molecule type" value="Genomic_DNA"/>
</dbReference>
<dbReference type="AlphaFoldDB" id="A0A382AL71"/>
<sequence>MEDLRRFDKKLTFDKPWKREGQNAESLYGA</sequence>
<accession>A0A382AL71</accession>
<reference evidence="1" key="1">
    <citation type="submission" date="2018-05" db="EMBL/GenBank/DDBJ databases">
        <authorList>
            <person name="Lanie J.A."/>
            <person name="Ng W.-L."/>
            <person name="Kazmierczak K.M."/>
            <person name="Andrzejewski T.M."/>
            <person name="Davidsen T.M."/>
            <person name="Wayne K.J."/>
            <person name="Tettelin H."/>
            <person name="Glass J.I."/>
            <person name="Rusch D."/>
            <person name="Podicherti R."/>
            <person name="Tsui H.-C.T."/>
            <person name="Winkler M.E."/>
        </authorList>
    </citation>
    <scope>NUCLEOTIDE SEQUENCE</scope>
</reference>
<proteinExistence type="predicted"/>
<name>A0A382AL71_9ZZZZ</name>
<evidence type="ECO:0000313" key="1">
    <source>
        <dbReference type="EMBL" id="SVB01737.1"/>
    </source>
</evidence>
<protein>
    <submittedName>
        <fullName evidence="1">Uncharacterized protein</fullName>
    </submittedName>
</protein>